<feature type="compositionally biased region" description="Polar residues" evidence="1">
    <location>
        <begin position="120"/>
        <end position="141"/>
    </location>
</feature>
<keyword evidence="3" id="KW-1185">Reference proteome</keyword>
<proteinExistence type="predicted"/>
<dbReference type="Proteomes" id="UP000623467">
    <property type="component" value="Unassembled WGS sequence"/>
</dbReference>
<accession>A0A8H7CQF3</accession>
<protein>
    <submittedName>
        <fullName evidence="2">Uncharacterized protein</fullName>
    </submittedName>
</protein>
<feature type="compositionally biased region" description="Basic residues" evidence="1">
    <location>
        <begin position="161"/>
        <end position="174"/>
    </location>
</feature>
<feature type="region of interest" description="Disordered" evidence="1">
    <location>
        <begin position="27"/>
        <end position="50"/>
    </location>
</feature>
<dbReference type="EMBL" id="JACAZH010000022">
    <property type="protein sequence ID" value="KAF7343708.1"/>
    <property type="molecule type" value="Genomic_DNA"/>
</dbReference>
<evidence type="ECO:0000256" key="1">
    <source>
        <dbReference type="SAM" id="MobiDB-lite"/>
    </source>
</evidence>
<organism evidence="2 3">
    <name type="scientific">Mycena sanguinolenta</name>
    <dbReference type="NCBI Taxonomy" id="230812"/>
    <lineage>
        <taxon>Eukaryota</taxon>
        <taxon>Fungi</taxon>
        <taxon>Dikarya</taxon>
        <taxon>Basidiomycota</taxon>
        <taxon>Agaricomycotina</taxon>
        <taxon>Agaricomycetes</taxon>
        <taxon>Agaricomycetidae</taxon>
        <taxon>Agaricales</taxon>
        <taxon>Marasmiineae</taxon>
        <taxon>Mycenaceae</taxon>
        <taxon>Mycena</taxon>
    </lineage>
</organism>
<feature type="compositionally biased region" description="Low complexity" evidence="1">
    <location>
        <begin position="181"/>
        <end position="191"/>
    </location>
</feature>
<feature type="compositionally biased region" description="Low complexity" evidence="1">
    <location>
        <begin position="144"/>
        <end position="153"/>
    </location>
</feature>
<reference evidence="2" key="1">
    <citation type="submission" date="2020-05" db="EMBL/GenBank/DDBJ databases">
        <title>Mycena genomes resolve the evolution of fungal bioluminescence.</title>
        <authorList>
            <person name="Tsai I.J."/>
        </authorList>
    </citation>
    <scope>NUCLEOTIDE SEQUENCE</scope>
    <source>
        <strain evidence="2">160909Yilan</strain>
    </source>
</reference>
<gene>
    <name evidence="2" type="ORF">MSAN_01951100</name>
</gene>
<comment type="caution">
    <text evidence="2">The sequence shown here is derived from an EMBL/GenBank/DDBJ whole genome shotgun (WGS) entry which is preliminary data.</text>
</comment>
<feature type="region of interest" description="Disordered" evidence="1">
    <location>
        <begin position="99"/>
        <end position="211"/>
    </location>
</feature>
<dbReference type="AlphaFoldDB" id="A0A8H7CQF3"/>
<evidence type="ECO:0000313" key="3">
    <source>
        <dbReference type="Proteomes" id="UP000623467"/>
    </source>
</evidence>
<sequence length="295" mass="32204">MQETDWKGCTPANECAAEVRNIQRTNSVSRWPPYPTSCAGTTRRRVSAHRELRQLSPASPHPHPHRKMCVYPTPILVRTHHPALGVQLEIRHAYLEVRQPSSSRDGTIRRSPPPCESHGASPSLSSGAFSGAATSPPSSRYSKLPSSTPSPTLRSQETSRLHAHPRAQRPRRRSPSPPRGAQPAAAALVPGYSDARHPGTANHRRHPPFPPYNRAMRPIHIPSLCAATPPTLAVPPLEGRSPPTPFSCPATSMLATRFLPPPPRALEVRQPAVVVYLLRGVTRSCAGEVAVLVWR</sequence>
<name>A0A8H7CQF3_9AGAR</name>
<evidence type="ECO:0000313" key="2">
    <source>
        <dbReference type="EMBL" id="KAF7343708.1"/>
    </source>
</evidence>